<evidence type="ECO:0000256" key="1">
    <source>
        <dbReference type="SAM" id="MobiDB-lite"/>
    </source>
</evidence>
<sequence>MKFGNLENVDPHLTKLRVSDGGGKRVPPRAASKAVSQTDGSDDMISRSKQRREYLQSSYDELLKCQHQRQLHRAADEVHHKSRSDKDNSSEVQMEEYRGSSYRTRKLWDFDLKVTEETDTSLLSPRPAVATDSGKALWTASDIRRELRQTVTHQVRQDLIEMEHFSEGMRRRIAHYNPVLKKEDGTRVVLDEKRDDSERGNSKENAAGIELRLTFSNEEKETRKITDVVDDGYGKVVATSKASASRVARQSSYCGMNEEYQSRALKAEDKSEEYFSTTTSGIDSYASPRAVRLQRIRELNKQNHQDRTTRRSSQEDIGVDTALTTRNHTMDEIMPPSPRYYRIIRERNALLTDVESTASPVIDTYYQSSSSKPPFSPPVKSIKSRTGYSQSLSPPKRQLTFSRRQLLTPPSNQRHSTKNVQSPNIVATEPDTDAISIKSALSDDNLTATPSQRSSSTSSKSQSVAQTTLSVILERIEDAKENFQKALTDENVEKLAELASLIARLGEAAVAMKKLEDL</sequence>
<feature type="compositionally biased region" description="Low complexity" evidence="1">
    <location>
        <begin position="368"/>
        <end position="381"/>
    </location>
</feature>
<feature type="compositionally biased region" description="Basic and acidic residues" evidence="1">
    <location>
        <begin position="299"/>
        <end position="314"/>
    </location>
</feature>
<reference evidence="2 3" key="1">
    <citation type="journal article" date="2020" name="G3 (Bethesda)">
        <title>Improved Reference Genome for Cyclotella cryptica CCMP332, a Model for Cell Wall Morphogenesis, Salinity Adaptation, and Lipid Production in Diatoms (Bacillariophyta).</title>
        <authorList>
            <person name="Roberts W.R."/>
            <person name="Downey K.M."/>
            <person name="Ruck E.C."/>
            <person name="Traller J.C."/>
            <person name="Alverson A.J."/>
        </authorList>
    </citation>
    <scope>NUCLEOTIDE SEQUENCE [LARGE SCALE GENOMIC DNA]</scope>
    <source>
        <strain evidence="2 3">CCMP332</strain>
    </source>
</reference>
<feature type="region of interest" description="Disordered" evidence="1">
    <location>
        <begin position="365"/>
        <end position="429"/>
    </location>
</feature>
<organism evidence="2 3">
    <name type="scientific">Cyclotella cryptica</name>
    <dbReference type="NCBI Taxonomy" id="29204"/>
    <lineage>
        <taxon>Eukaryota</taxon>
        <taxon>Sar</taxon>
        <taxon>Stramenopiles</taxon>
        <taxon>Ochrophyta</taxon>
        <taxon>Bacillariophyta</taxon>
        <taxon>Coscinodiscophyceae</taxon>
        <taxon>Thalassiosirophycidae</taxon>
        <taxon>Stephanodiscales</taxon>
        <taxon>Stephanodiscaceae</taxon>
        <taxon>Cyclotella</taxon>
    </lineage>
</organism>
<evidence type="ECO:0000313" key="2">
    <source>
        <dbReference type="EMBL" id="KAL3800471.1"/>
    </source>
</evidence>
<accession>A0ABD3QM20</accession>
<dbReference type="AlphaFoldDB" id="A0ABD3QM20"/>
<protein>
    <submittedName>
        <fullName evidence="2">Uncharacterized protein</fullName>
    </submittedName>
</protein>
<evidence type="ECO:0000313" key="3">
    <source>
        <dbReference type="Proteomes" id="UP001516023"/>
    </source>
</evidence>
<feature type="compositionally biased region" description="Basic and acidic residues" evidence="1">
    <location>
        <begin position="73"/>
        <end position="89"/>
    </location>
</feature>
<feature type="region of interest" description="Disordered" evidence="1">
    <location>
        <begin position="68"/>
        <end position="98"/>
    </location>
</feature>
<keyword evidence="3" id="KW-1185">Reference proteome</keyword>
<feature type="compositionally biased region" description="Low complexity" evidence="1">
    <location>
        <begin position="447"/>
        <end position="464"/>
    </location>
</feature>
<dbReference type="Proteomes" id="UP001516023">
    <property type="component" value="Unassembled WGS sequence"/>
</dbReference>
<comment type="caution">
    <text evidence="2">The sequence shown here is derived from an EMBL/GenBank/DDBJ whole genome shotgun (WGS) entry which is preliminary data.</text>
</comment>
<gene>
    <name evidence="2" type="ORF">HJC23_011708</name>
</gene>
<feature type="compositionally biased region" description="Polar residues" evidence="1">
    <location>
        <begin position="386"/>
        <end position="425"/>
    </location>
</feature>
<dbReference type="EMBL" id="JABMIG020000032">
    <property type="protein sequence ID" value="KAL3800471.1"/>
    <property type="molecule type" value="Genomic_DNA"/>
</dbReference>
<feature type="region of interest" description="Disordered" evidence="1">
    <location>
        <begin position="1"/>
        <end position="50"/>
    </location>
</feature>
<name>A0ABD3QM20_9STRA</name>
<proteinExistence type="predicted"/>
<feature type="region of interest" description="Disordered" evidence="1">
    <location>
        <begin position="299"/>
        <end position="335"/>
    </location>
</feature>
<feature type="region of interest" description="Disordered" evidence="1">
    <location>
        <begin position="441"/>
        <end position="464"/>
    </location>
</feature>